<comment type="caution">
    <text evidence="1">The sequence shown here is derived from an EMBL/GenBank/DDBJ whole genome shotgun (WGS) entry which is preliminary data.</text>
</comment>
<keyword evidence="1" id="KW-0328">Glycosyltransferase</keyword>
<gene>
    <name evidence="1" type="ORF">X797_003718</name>
</gene>
<dbReference type="GO" id="GO:0016757">
    <property type="term" value="F:glycosyltransferase activity"/>
    <property type="evidence" value="ECO:0007669"/>
    <property type="project" value="UniProtKB-KW"/>
</dbReference>
<evidence type="ECO:0000313" key="2">
    <source>
        <dbReference type="Proteomes" id="UP000030151"/>
    </source>
</evidence>
<dbReference type="HOGENOM" id="CLU_2441329_0_0_1"/>
<organism evidence="1 2">
    <name type="scientific">Metarhizium robertsii</name>
    <dbReference type="NCBI Taxonomy" id="568076"/>
    <lineage>
        <taxon>Eukaryota</taxon>
        <taxon>Fungi</taxon>
        <taxon>Dikarya</taxon>
        <taxon>Ascomycota</taxon>
        <taxon>Pezizomycotina</taxon>
        <taxon>Sordariomycetes</taxon>
        <taxon>Hypocreomycetidae</taxon>
        <taxon>Hypocreales</taxon>
        <taxon>Clavicipitaceae</taxon>
        <taxon>Metarhizium</taxon>
    </lineage>
</organism>
<dbReference type="AlphaFoldDB" id="A0A0A1UZ16"/>
<name>A0A0A1UZ16_9HYPO</name>
<dbReference type="Proteomes" id="UP000030151">
    <property type="component" value="Unassembled WGS sequence"/>
</dbReference>
<accession>A0A0A1UZ16</accession>
<dbReference type="EMBL" id="JELW01000004">
    <property type="protein sequence ID" value="EXV02596.1"/>
    <property type="molecule type" value="Genomic_DNA"/>
</dbReference>
<sequence length="90" mass="9716">MALPTHMTPSSYQCTFLVCGSCDSKTTLNPSKWYKNPWVYSTSALKPLPVSCTGGIYKISGEILPLDPAARSIRFINVPVSSNVQCSDGS</sequence>
<protein>
    <submittedName>
        <fullName evidence="1">Galactosyltransferase superfamily protein</fullName>
    </submittedName>
</protein>
<reference evidence="1 2" key="1">
    <citation type="submission" date="2014-02" db="EMBL/GenBank/DDBJ databases">
        <title>The genome sequence of the entomopathogenic fungus Metarhizium robertsii ARSEF 2575.</title>
        <authorList>
            <person name="Giuliano Garisto Donzelli B."/>
            <person name="Roe B.A."/>
            <person name="Macmil S.L."/>
            <person name="Krasnoff S.B."/>
            <person name="Gibson D.M."/>
        </authorList>
    </citation>
    <scope>NUCLEOTIDE SEQUENCE [LARGE SCALE GENOMIC DNA]</scope>
    <source>
        <strain evidence="1 2">ARSEF 2575</strain>
    </source>
</reference>
<proteinExistence type="predicted"/>
<keyword evidence="1" id="KW-0808">Transferase</keyword>
<evidence type="ECO:0000313" key="1">
    <source>
        <dbReference type="EMBL" id="EXV02596.1"/>
    </source>
</evidence>